<dbReference type="PANTHER" id="PTHR40112">
    <property type="entry name" value="H2HPP ISOMERASE"/>
    <property type="match status" value="1"/>
</dbReference>
<keyword evidence="3" id="KW-1185">Reference proteome</keyword>
<dbReference type="Proteomes" id="UP001168579">
    <property type="component" value="Unassembled WGS sequence"/>
</dbReference>
<accession>A0ABT8RRV5</accession>
<dbReference type="InterPro" id="IPR013096">
    <property type="entry name" value="Cupin_2"/>
</dbReference>
<reference evidence="2" key="2">
    <citation type="submission" date="2023-06" db="EMBL/GenBank/DDBJ databases">
        <authorList>
            <person name="Lucena T."/>
            <person name="Sun Q."/>
        </authorList>
    </citation>
    <scope>NUCLEOTIDE SEQUENCE</scope>
    <source>
        <strain evidence="2">CECT 8869</strain>
    </source>
</reference>
<evidence type="ECO:0000259" key="1">
    <source>
        <dbReference type="Pfam" id="PF07883"/>
    </source>
</evidence>
<name>A0ABT8RRV5_9FLAO</name>
<dbReference type="PANTHER" id="PTHR40112:SF1">
    <property type="entry name" value="H2HPP ISOMERASE"/>
    <property type="match status" value="1"/>
</dbReference>
<organism evidence="2 3">
    <name type="scientific">Maribacter confluentis</name>
    <dbReference type="NCBI Taxonomy" id="1656093"/>
    <lineage>
        <taxon>Bacteria</taxon>
        <taxon>Pseudomonadati</taxon>
        <taxon>Bacteroidota</taxon>
        <taxon>Flavobacteriia</taxon>
        <taxon>Flavobacteriales</taxon>
        <taxon>Flavobacteriaceae</taxon>
        <taxon>Maribacter</taxon>
    </lineage>
</organism>
<dbReference type="RefSeq" id="WP_304436429.1">
    <property type="nucleotide sequence ID" value="NZ_JAUKUC010000001.1"/>
</dbReference>
<dbReference type="InterPro" id="IPR014710">
    <property type="entry name" value="RmlC-like_jellyroll"/>
</dbReference>
<dbReference type="EMBL" id="JAUKUC010000001">
    <property type="protein sequence ID" value="MDO1513570.1"/>
    <property type="molecule type" value="Genomic_DNA"/>
</dbReference>
<sequence>MSLNLSNIPSKEIMPGYHGKLVHSQHMSIAFWEVKKDAIVPEHAHMNEQIMHVMEGDFEFTLDGDTKVYGPGDIVIIAPHQKHSGKALTDCKLLDVFSPTREEYR</sequence>
<dbReference type="CDD" id="cd02238">
    <property type="entry name" value="cupin_KdgF"/>
    <property type="match status" value="1"/>
</dbReference>
<protein>
    <submittedName>
        <fullName evidence="2">Cupin domain-containing protein</fullName>
    </submittedName>
</protein>
<dbReference type="Pfam" id="PF07883">
    <property type="entry name" value="Cupin_2"/>
    <property type="match status" value="1"/>
</dbReference>
<dbReference type="InterPro" id="IPR011051">
    <property type="entry name" value="RmlC_Cupin_sf"/>
</dbReference>
<evidence type="ECO:0000313" key="3">
    <source>
        <dbReference type="Proteomes" id="UP001168579"/>
    </source>
</evidence>
<feature type="domain" description="Cupin type-2" evidence="1">
    <location>
        <begin position="31"/>
        <end position="97"/>
    </location>
</feature>
<evidence type="ECO:0000313" key="2">
    <source>
        <dbReference type="EMBL" id="MDO1513570.1"/>
    </source>
</evidence>
<reference evidence="2" key="1">
    <citation type="journal article" date="2014" name="Int. J. Syst. Evol. Microbiol.">
        <title>Complete genome of a new Firmicutes species belonging to the dominant human colonic microbiota ('Ruminococcus bicirculans') reveals two chromosomes and a selective capacity to utilize plant glucans.</title>
        <authorList>
            <consortium name="NISC Comparative Sequencing Program"/>
            <person name="Wegmann U."/>
            <person name="Louis P."/>
            <person name="Goesmann A."/>
            <person name="Henrissat B."/>
            <person name="Duncan S.H."/>
            <person name="Flint H.J."/>
        </authorList>
    </citation>
    <scope>NUCLEOTIDE SEQUENCE</scope>
    <source>
        <strain evidence="2">CECT 8869</strain>
    </source>
</reference>
<dbReference type="Gene3D" id="2.60.120.10">
    <property type="entry name" value="Jelly Rolls"/>
    <property type="match status" value="1"/>
</dbReference>
<proteinExistence type="predicted"/>
<dbReference type="SUPFAM" id="SSF51182">
    <property type="entry name" value="RmlC-like cupins"/>
    <property type="match status" value="1"/>
</dbReference>
<comment type="caution">
    <text evidence="2">The sequence shown here is derived from an EMBL/GenBank/DDBJ whole genome shotgun (WGS) entry which is preliminary data.</text>
</comment>
<gene>
    <name evidence="2" type="ORF">Q2T41_12985</name>
</gene>
<dbReference type="InterPro" id="IPR052535">
    <property type="entry name" value="Bacilysin_H2HPP_isomerase"/>
</dbReference>